<dbReference type="Proteomes" id="UP001597365">
    <property type="component" value="Unassembled WGS sequence"/>
</dbReference>
<keyword evidence="3" id="KW-0460">Magnesium</keyword>
<keyword evidence="2" id="KW-0378">Hydrolase</keyword>
<dbReference type="CDD" id="cd01637">
    <property type="entry name" value="IMPase_like"/>
    <property type="match status" value="1"/>
</dbReference>
<evidence type="ECO:0000313" key="4">
    <source>
        <dbReference type="EMBL" id="MFD1832135.1"/>
    </source>
</evidence>
<dbReference type="InterPro" id="IPR020583">
    <property type="entry name" value="Inositol_monoP_metal-BS"/>
</dbReference>
<dbReference type="PROSITE" id="PS00629">
    <property type="entry name" value="IMP_1"/>
    <property type="match status" value="1"/>
</dbReference>
<dbReference type="EMBL" id="JBHUFU010000013">
    <property type="protein sequence ID" value="MFD1832135.1"/>
    <property type="molecule type" value="Genomic_DNA"/>
</dbReference>
<protein>
    <submittedName>
        <fullName evidence="4">Inositol monophosphatase family protein</fullName>
    </submittedName>
</protein>
<evidence type="ECO:0000256" key="3">
    <source>
        <dbReference type="ARBA" id="ARBA00022842"/>
    </source>
</evidence>
<dbReference type="RefSeq" id="WP_380902750.1">
    <property type="nucleotide sequence ID" value="NZ_JBHUFU010000013.1"/>
</dbReference>
<proteinExistence type="predicted"/>
<dbReference type="PANTHER" id="PTHR20854">
    <property type="entry name" value="INOSITOL MONOPHOSPHATASE"/>
    <property type="match status" value="1"/>
</dbReference>
<keyword evidence="5" id="KW-1185">Reference proteome</keyword>
<dbReference type="InterPro" id="IPR000760">
    <property type="entry name" value="Inositol_monophosphatase-like"/>
</dbReference>
<dbReference type="Pfam" id="PF00459">
    <property type="entry name" value="Inositol_P"/>
    <property type="match status" value="1"/>
</dbReference>
<evidence type="ECO:0000313" key="5">
    <source>
        <dbReference type="Proteomes" id="UP001597365"/>
    </source>
</evidence>
<dbReference type="SUPFAM" id="SSF56655">
    <property type="entry name" value="Carbohydrate phosphatase"/>
    <property type="match status" value="1"/>
</dbReference>
<dbReference type="PANTHER" id="PTHR20854:SF4">
    <property type="entry name" value="INOSITOL-1-MONOPHOSPHATASE-RELATED"/>
    <property type="match status" value="1"/>
</dbReference>
<dbReference type="Gene3D" id="3.40.190.80">
    <property type="match status" value="1"/>
</dbReference>
<dbReference type="Gene3D" id="3.30.540.10">
    <property type="entry name" value="Fructose-1,6-Bisphosphatase, subunit A, domain 1"/>
    <property type="match status" value="1"/>
</dbReference>
<keyword evidence="1" id="KW-0479">Metal-binding</keyword>
<evidence type="ECO:0000256" key="1">
    <source>
        <dbReference type="ARBA" id="ARBA00022723"/>
    </source>
</evidence>
<comment type="caution">
    <text evidence="4">The sequence shown here is derived from an EMBL/GenBank/DDBJ whole genome shotgun (WGS) entry which is preliminary data.</text>
</comment>
<sequence length="273" mass="28745">MRTGVSAVEPGRELFTAAGEAVDAGAGWLDRAGEEWSRRRFKSSGEEVTDADEEVERRVTRVLRERFPGIPVVGEETAGQAGGEPLPSRCWLLDPIDGTMNFIRGAPLYAVSLALVEDGRPSLGVLHAPALDRRWTVGPDGRPPGIPAVEPPRGAREVSRAVVGVTGAGSTASRSGRYLTRLLDDAYRVRLHGCMSLDLAAVAEGWLDGCVCLTPKPWDVAAGVALLRRRGVAVLGEDGGDFTFDSPLLAAGPAPLAEELVALWGAVAATSGT</sequence>
<name>A0ABW4PQ65_9ACTN</name>
<organism evidence="4 5">
    <name type="scientific">Streptomyces desertarenae</name>
    <dbReference type="NCBI Taxonomy" id="2666184"/>
    <lineage>
        <taxon>Bacteria</taxon>
        <taxon>Bacillati</taxon>
        <taxon>Actinomycetota</taxon>
        <taxon>Actinomycetes</taxon>
        <taxon>Kitasatosporales</taxon>
        <taxon>Streptomycetaceae</taxon>
        <taxon>Streptomyces</taxon>
    </lineage>
</organism>
<accession>A0ABW4PQ65</accession>
<evidence type="ECO:0000256" key="2">
    <source>
        <dbReference type="ARBA" id="ARBA00022801"/>
    </source>
</evidence>
<gene>
    <name evidence="4" type="ORF">ACFSJS_21165</name>
</gene>
<dbReference type="PRINTS" id="PR00377">
    <property type="entry name" value="IMPHPHTASES"/>
</dbReference>
<reference evidence="5" key="1">
    <citation type="journal article" date="2019" name="Int. J. Syst. Evol. Microbiol.">
        <title>The Global Catalogue of Microorganisms (GCM) 10K type strain sequencing project: providing services to taxonomists for standard genome sequencing and annotation.</title>
        <authorList>
            <consortium name="The Broad Institute Genomics Platform"/>
            <consortium name="The Broad Institute Genome Sequencing Center for Infectious Disease"/>
            <person name="Wu L."/>
            <person name="Ma J."/>
        </authorList>
    </citation>
    <scope>NUCLEOTIDE SEQUENCE [LARGE SCALE GENOMIC DNA]</scope>
    <source>
        <strain evidence="5">CGMCC 4.7455</strain>
    </source>
</reference>